<dbReference type="Pfam" id="PF03466">
    <property type="entry name" value="LysR_substrate"/>
    <property type="match status" value="1"/>
</dbReference>
<dbReference type="InterPro" id="IPR037402">
    <property type="entry name" value="YidZ_PBP2"/>
</dbReference>
<sequence length="311" mass="35228">MAKEKLRDLDLNLLIVFDALLRCENVSRAADELDMSQSAVSHALKRLRDQFDDPLFIRARDRMVPTPKTLAISDYILEIMRLTRSTLLPSSSFDPDNADWTLTVALGDVGDMVILPALARHLRAHQAQGRLVSVPATSDEAVDLLATGKLDIYVGIMDASSSDILCQKLYDDHLVFICAQDCPLQEEISFEQYEEMDHILLQSRSSPKSGQFISQALQRNHSPRPPKIETPYISSVPMIVEGDKDIVAVVPHSLAQYFCRTAKVRILTPKFYLPPIAINQYWHKRFDKDPFIVWARQTLRKILSSSEISLH</sequence>
<dbReference type="Pfam" id="PF00126">
    <property type="entry name" value="HTH_1"/>
    <property type="match status" value="1"/>
</dbReference>
<dbReference type="SUPFAM" id="SSF53850">
    <property type="entry name" value="Periplasmic binding protein-like II"/>
    <property type="match status" value="1"/>
</dbReference>
<keyword evidence="4" id="KW-0804">Transcription</keyword>
<feature type="domain" description="HTH lysR-type" evidence="5">
    <location>
        <begin position="9"/>
        <end position="66"/>
    </location>
</feature>
<protein>
    <submittedName>
        <fullName evidence="6">LysR family transcriptional regulator</fullName>
    </submittedName>
</protein>
<dbReference type="PROSITE" id="PS50931">
    <property type="entry name" value="HTH_LYSR"/>
    <property type="match status" value="1"/>
</dbReference>
<gene>
    <name evidence="6" type="ORF">GRI97_11375</name>
</gene>
<dbReference type="InterPro" id="IPR036388">
    <property type="entry name" value="WH-like_DNA-bd_sf"/>
</dbReference>
<reference evidence="6 7" key="1">
    <citation type="submission" date="2019-12" db="EMBL/GenBank/DDBJ databases">
        <title>Genomic-based taxomic classification of the family Erythrobacteraceae.</title>
        <authorList>
            <person name="Xu L."/>
        </authorList>
    </citation>
    <scope>NUCLEOTIDE SEQUENCE [LARGE SCALE GENOMIC DNA]</scope>
    <source>
        <strain evidence="6 7">S36</strain>
    </source>
</reference>
<keyword evidence="3" id="KW-0238">DNA-binding</keyword>
<proteinExistence type="inferred from homology"/>
<dbReference type="GO" id="GO:0003677">
    <property type="term" value="F:DNA binding"/>
    <property type="evidence" value="ECO:0007669"/>
    <property type="project" value="UniProtKB-KW"/>
</dbReference>
<dbReference type="RefSeq" id="WP_161391299.1">
    <property type="nucleotide sequence ID" value="NZ_JBHSCP010000001.1"/>
</dbReference>
<evidence type="ECO:0000259" key="5">
    <source>
        <dbReference type="PROSITE" id="PS50931"/>
    </source>
</evidence>
<dbReference type="InterPro" id="IPR050389">
    <property type="entry name" value="LysR-type_TF"/>
</dbReference>
<comment type="caution">
    <text evidence="6">The sequence shown here is derived from an EMBL/GenBank/DDBJ whole genome shotgun (WGS) entry which is preliminary data.</text>
</comment>
<name>A0A6I4TY65_9SPHN</name>
<dbReference type="OrthoDB" id="8339333at2"/>
<dbReference type="Gene3D" id="1.10.10.10">
    <property type="entry name" value="Winged helix-like DNA-binding domain superfamily/Winged helix DNA-binding domain"/>
    <property type="match status" value="1"/>
</dbReference>
<dbReference type="SUPFAM" id="SSF46785">
    <property type="entry name" value="Winged helix' DNA-binding domain"/>
    <property type="match status" value="1"/>
</dbReference>
<organism evidence="6 7">
    <name type="scientific">Croceibacterium xixiisoli</name>
    <dbReference type="NCBI Taxonomy" id="1476466"/>
    <lineage>
        <taxon>Bacteria</taxon>
        <taxon>Pseudomonadati</taxon>
        <taxon>Pseudomonadota</taxon>
        <taxon>Alphaproteobacteria</taxon>
        <taxon>Sphingomonadales</taxon>
        <taxon>Erythrobacteraceae</taxon>
        <taxon>Croceibacterium</taxon>
    </lineage>
</organism>
<evidence type="ECO:0000256" key="1">
    <source>
        <dbReference type="ARBA" id="ARBA00009437"/>
    </source>
</evidence>
<dbReference type="InterPro" id="IPR036390">
    <property type="entry name" value="WH_DNA-bd_sf"/>
</dbReference>
<dbReference type="AlphaFoldDB" id="A0A6I4TY65"/>
<evidence type="ECO:0000256" key="4">
    <source>
        <dbReference type="ARBA" id="ARBA00023163"/>
    </source>
</evidence>
<dbReference type="PANTHER" id="PTHR30118:SF15">
    <property type="entry name" value="TRANSCRIPTIONAL REGULATORY PROTEIN"/>
    <property type="match status" value="1"/>
</dbReference>
<evidence type="ECO:0000313" key="7">
    <source>
        <dbReference type="Proteomes" id="UP000469430"/>
    </source>
</evidence>
<keyword evidence="2" id="KW-0805">Transcription regulation</keyword>
<evidence type="ECO:0000313" key="6">
    <source>
        <dbReference type="EMBL" id="MXO99588.1"/>
    </source>
</evidence>
<dbReference type="PANTHER" id="PTHR30118">
    <property type="entry name" value="HTH-TYPE TRANSCRIPTIONAL REGULATOR LEUO-RELATED"/>
    <property type="match status" value="1"/>
</dbReference>
<evidence type="ECO:0000256" key="3">
    <source>
        <dbReference type="ARBA" id="ARBA00023125"/>
    </source>
</evidence>
<dbReference type="PRINTS" id="PR00039">
    <property type="entry name" value="HTHLYSR"/>
</dbReference>
<keyword evidence="7" id="KW-1185">Reference proteome</keyword>
<dbReference type="Proteomes" id="UP000469430">
    <property type="component" value="Unassembled WGS sequence"/>
</dbReference>
<dbReference type="CDD" id="cd08417">
    <property type="entry name" value="PBP2_Nitroaromatics_like"/>
    <property type="match status" value="1"/>
</dbReference>
<evidence type="ECO:0000256" key="2">
    <source>
        <dbReference type="ARBA" id="ARBA00023015"/>
    </source>
</evidence>
<dbReference type="InterPro" id="IPR000847">
    <property type="entry name" value="LysR_HTH_N"/>
</dbReference>
<dbReference type="InterPro" id="IPR005119">
    <property type="entry name" value="LysR_subst-bd"/>
</dbReference>
<dbReference type="EMBL" id="WTYJ01000002">
    <property type="protein sequence ID" value="MXO99588.1"/>
    <property type="molecule type" value="Genomic_DNA"/>
</dbReference>
<comment type="similarity">
    <text evidence="1">Belongs to the LysR transcriptional regulatory family.</text>
</comment>
<dbReference type="Gene3D" id="3.40.190.10">
    <property type="entry name" value="Periplasmic binding protein-like II"/>
    <property type="match status" value="2"/>
</dbReference>
<dbReference type="GO" id="GO:0003700">
    <property type="term" value="F:DNA-binding transcription factor activity"/>
    <property type="evidence" value="ECO:0007669"/>
    <property type="project" value="InterPro"/>
</dbReference>
<accession>A0A6I4TY65</accession>